<evidence type="ECO:0000256" key="2">
    <source>
        <dbReference type="ARBA" id="ARBA00012608"/>
    </source>
</evidence>
<name>A0A127VJM9_9SPHI</name>
<dbReference type="SUPFAM" id="SSF51905">
    <property type="entry name" value="FAD/NAD(P)-binding domain"/>
    <property type="match status" value="1"/>
</dbReference>
<evidence type="ECO:0000313" key="18">
    <source>
        <dbReference type="Proteomes" id="UP000071561"/>
    </source>
</evidence>
<feature type="active site" description="Proton acceptor" evidence="11">
    <location>
        <position position="446"/>
    </location>
</feature>
<evidence type="ECO:0000256" key="6">
    <source>
        <dbReference type="ARBA" id="ARBA00023002"/>
    </source>
</evidence>
<dbReference type="PATRIC" id="fig|188932.3.peg.4880"/>
<feature type="disulfide bond" description="Redox-active" evidence="13">
    <location>
        <begin position="41"/>
        <end position="46"/>
    </location>
</feature>
<evidence type="ECO:0000256" key="14">
    <source>
        <dbReference type="RuleBase" id="RU003692"/>
    </source>
</evidence>
<keyword evidence="6 14" id="KW-0560">Oxidoreductase</keyword>
<keyword evidence="7 12" id="KW-0520">NAD</keyword>
<evidence type="ECO:0000256" key="10">
    <source>
        <dbReference type="ARBA" id="ARBA00049187"/>
    </source>
</evidence>
<evidence type="ECO:0000256" key="11">
    <source>
        <dbReference type="PIRSR" id="PIRSR000350-2"/>
    </source>
</evidence>
<dbReference type="NCBIfam" id="TIGR01350">
    <property type="entry name" value="lipoamide_DH"/>
    <property type="match status" value="1"/>
</dbReference>
<feature type="binding site" evidence="12">
    <location>
        <position position="314"/>
    </location>
    <ligand>
        <name>FAD</name>
        <dbReference type="ChEBI" id="CHEBI:57692"/>
    </ligand>
</feature>
<feature type="binding site" evidence="12">
    <location>
        <position position="50"/>
    </location>
    <ligand>
        <name>FAD</name>
        <dbReference type="ChEBI" id="CHEBI:57692"/>
    </ligand>
</feature>
<accession>A0A127VJM9</accession>
<feature type="domain" description="Pyridine nucleotide-disulphide oxidoreductase dimerisation" evidence="15">
    <location>
        <begin position="348"/>
        <end position="457"/>
    </location>
</feature>
<dbReference type="PRINTS" id="PR00411">
    <property type="entry name" value="PNDRDTASEI"/>
</dbReference>
<dbReference type="PIRSF" id="PIRSF000350">
    <property type="entry name" value="Mercury_reductase_MerA"/>
    <property type="match status" value="1"/>
</dbReference>
<dbReference type="PROSITE" id="PS00076">
    <property type="entry name" value="PYRIDINE_REDOX_1"/>
    <property type="match status" value="1"/>
</dbReference>
<feature type="domain" description="FAD/NAD(P)-binding" evidence="16">
    <location>
        <begin position="3"/>
        <end position="329"/>
    </location>
</feature>
<dbReference type="AlphaFoldDB" id="A0A127VJM9"/>
<dbReference type="SUPFAM" id="SSF55424">
    <property type="entry name" value="FAD/NAD-linked reductases, dimerisation (C-terminal) domain"/>
    <property type="match status" value="1"/>
</dbReference>
<dbReference type="GO" id="GO:0006103">
    <property type="term" value="P:2-oxoglutarate metabolic process"/>
    <property type="evidence" value="ECO:0007669"/>
    <property type="project" value="TreeGrafter"/>
</dbReference>
<keyword evidence="9 14" id="KW-0676">Redox-active center</keyword>
<dbReference type="GO" id="GO:0004148">
    <property type="term" value="F:dihydrolipoyl dehydrogenase (NADH) activity"/>
    <property type="evidence" value="ECO:0007669"/>
    <property type="project" value="UniProtKB-EC"/>
</dbReference>
<evidence type="ECO:0000259" key="16">
    <source>
        <dbReference type="Pfam" id="PF07992"/>
    </source>
</evidence>
<evidence type="ECO:0000256" key="13">
    <source>
        <dbReference type="PIRSR" id="PIRSR000350-4"/>
    </source>
</evidence>
<dbReference type="RefSeq" id="WP_068405851.1">
    <property type="nucleotide sequence ID" value="NZ_CP014504.1"/>
</dbReference>
<evidence type="ECO:0000256" key="5">
    <source>
        <dbReference type="ARBA" id="ARBA00022827"/>
    </source>
</evidence>
<evidence type="ECO:0000256" key="12">
    <source>
        <dbReference type="PIRSR" id="PIRSR000350-3"/>
    </source>
</evidence>
<reference evidence="17 18" key="1">
    <citation type="submission" date="2016-03" db="EMBL/GenBank/DDBJ databases">
        <title>Complete genome sequence of Pedobacter cryoconitis PAMC 27485.</title>
        <authorList>
            <person name="Lee J."/>
            <person name="Kim O.-S."/>
        </authorList>
    </citation>
    <scope>NUCLEOTIDE SEQUENCE [LARGE SCALE GENOMIC DNA]</scope>
    <source>
        <strain evidence="17 18">PAMC 27485</strain>
    </source>
</reference>
<dbReference type="EMBL" id="CP014504">
    <property type="protein sequence ID" value="AMQ01534.1"/>
    <property type="molecule type" value="Genomic_DNA"/>
</dbReference>
<dbReference type="Gene3D" id="3.50.50.60">
    <property type="entry name" value="FAD/NAD(P)-binding domain"/>
    <property type="match status" value="2"/>
</dbReference>
<dbReference type="InterPro" id="IPR023753">
    <property type="entry name" value="FAD/NAD-binding_dom"/>
</dbReference>
<dbReference type="InterPro" id="IPR050151">
    <property type="entry name" value="Class-I_Pyr_Nuc-Dis_Oxidored"/>
</dbReference>
<keyword evidence="18" id="KW-1185">Reference proteome</keyword>
<dbReference type="PRINTS" id="PR00368">
    <property type="entry name" value="FADPNR"/>
</dbReference>
<keyword evidence="12" id="KW-0547">Nucleotide-binding</keyword>
<dbReference type="KEGG" id="pcm:AY601_4705"/>
<dbReference type="InterPro" id="IPR012999">
    <property type="entry name" value="Pyr_OxRdtase_I_AS"/>
</dbReference>
<dbReference type="Pfam" id="PF07992">
    <property type="entry name" value="Pyr_redox_2"/>
    <property type="match status" value="1"/>
</dbReference>
<dbReference type="Pfam" id="PF02852">
    <property type="entry name" value="Pyr_redox_dim"/>
    <property type="match status" value="1"/>
</dbReference>
<comment type="miscellaneous">
    <text evidence="14">The active site is a redox-active disulfide bond.</text>
</comment>
<evidence type="ECO:0000256" key="1">
    <source>
        <dbReference type="ARBA" id="ARBA00007532"/>
    </source>
</evidence>
<dbReference type="Gene3D" id="3.30.390.30">
    <property type="match status" value="1"/>
</dbReference>
<comment type="similarity">
    <text evidence="1 14">Belongs to the class-I pyridine nucleotide-disulfide oxidoreductase family.</text>
</comment>
<feature type="binding site" evidence="12">
    <location>
        <position position="272"/>
    </location>
    <ligand>
        <name>NAD(+)</name>
        <dbReference type="ChEBI" id="CHEBI:57540"/>
    </ligand>
</feature>
<dbReference type="GO" id="GO:0050660">
    <property type="term" value="F:flavin adenine dinucleotide binding"/>
    <property type="evidence" value="ECO:0007669"/>
    <property type="project" value="InterPro"/>
</dbReference>
<dbReference type="InterPro" id="IPR016156">
    <property type="entry name" value="FAD/NAD-linked_Rdtase_dimer_sf"/>
</dbReference>
<comment type="catalytic activity">
    <reaction evidence="10 14">
        <text>N(6)-[(R)-dihydrolipoyl]-L-lysyl-[protein] + NAD(+) = N(6)-[(R)-lipoyl]-L-lysyl-[protein] + NADH + H(+)</text>
        <dbReference type="Rhea" id="RHEA:15045"/>
        <dbReference type="Rhea" id="RHEA-COMP:10474"/>
        <dbReference type="Rhea" id="RHEA-COMP:10475"/>
        <dbReference type="ChEBI" id="CHEBI:15378"/>
        <dbReference type="ChEBI" id="CHEBI:57540"/>
        <dbReference type="ChEBI" id="CHEBI:57945"/>
        <dbReference type="ChEBI" id="CHEBI:83099"/>
        <dbReference type="ChEBI" id="CHEBI:83100"/>
        <dbReference type="EC" id="1.8.1.4"/>
    </reaction>
</comment>
<comment type="cofactor">
    <cofactor evidence="12 14">
        <name>FAD</name>
        <dbReference type="ChEBI" id="CHEBI:57692"/>
    </cofactor>
    <text evidence="12 14">Binds 1 FAD per subunit.</text>
</comment>
<dbReference type="InterPro" id="IPR004099">
    <property type="entry name" value="Pyr_nucl-diS_OxRdtase_dimer"/>
</dbReference>
<evidence type="ECO:0000256" key="3">
    <source>
        <dbReference type="ARBA" id="ARBA00016961"/>
    </source>
</evidence>
<keyword evidence="8" id="KW-1015">Disulfide bond</keyword>
<dbReference type="InterPro" id="IPR006258">
    <property type="entry name" value="Lipoamide_DH"/>
</dbReference>
<organism evidence="17 18">
    <name type="scientific">Pedobacter cryoconitis</name>
    <dbReference type="NCBI Taxonomy" id="188932"/>
    <lineage>
        <taxon>Bacteria</taxon>
        <taxon>Pseudomonadati</taxon>
        <taxon>Bacteroidota</taxon>
        <taxon>Sphingobacteriia</taxon>
        <taxon>Sphingobacteriales</taxon>
        <taxon>Sphingobacteriaceae</taxon>
        <taxon>Pedobacter</taxon>
    </lineage>
</organism>
<dbReference type="FunFam" id="3.50.50.60:FF:000001">
    <property type="entry name" value="Dihydrolipoyl dehydrogenase, mitochondrial"/>
    <property type="match status" value="1"/>
</dbReference>
<dbReference type="GO" id="GO:0005737">
    <property type="term" value="C:cytoplasm"/>
    <property type="evidence" value="ECO:0007669"/>
    <property type="project" value="UniProtKB-ARBA"/>
</dbReference>
<evidence type="ECO:0000259" key="15">
    <source>
        <dbReference type="Pfam" id="PF02852"/>
    </source>
</evidence>
<gene>
    <name evidence="17" type="ORF">AY601_4705</name>
</gene>
<evidence type="ECO:0000256" key="9">
    <source>
        <dbReference type="ARBA" id="ARBA00023284"/>
    </source>
</evidence>
<dbReference type="FunFam" id="3.30.390.30:FF:000001">
    <property type="entry name" value="Dihydrolipoyl dehydrogenase"/>
    <property type="match status" value="1"/>
</dbReference>
<feature type="binding site" evidence="12">
    <location>
        <begin position="320"/>
        <end position="323"/>
    </location>
    <ligand>
        <name>FAD</name>
        <dbReference type="ChEBI" id="CHEBI:57692"/>
    </ligand>
</feature>
<dbReference type="EC" id="1.8.1.4" evidence="2 14"/>
<feature type="binding site" evidence="12">
    <location>
        <begin position="180"/>
        <end position="187"/>
    </location>
    <ligand>
        <name>NAD(+)</name>
        <dbReference type="ChEBI" id="CHEBI:57540"/>
    </ligand>
</feature>
<proteinExistence type="inferred from homology"/>
<evidence type="ECO:0000256" key="7">
    <source>
        <dbReference type="ARBA" id="ARBA00023027"/>
    </source>
</evidence>
<dbReference type="PANTHER" id="PTHR22912:SF151">
    <property type="entry name" value="DIHYDROLIPOYL DEHYDROGENASE, MITOCHONDRIAL"/>
    <property type="match status" value="1"/>
</dbReference>
<dbReference type="Proteomes" id="UP000071561">
    <property type="component" value="Chromosome"/>
</dbReference>
<keyword evidence="5 12" id="KW-0274">FAD</keyword>
<feature type="binding site" evidence="12">
    <location>
        <position position="203"/>
    </location>
    <ligand>
        <name>NAD(+)</name>
        <dbReference type="ChEBI" id="CHEBI:57540"/>
    </ligand>
</feature>
<feature type="binding site" evidence="12">
    <location>
        <position position="114"/>
    </location>
    <ligand>
        <name>FAD</name>
        <dbReference type="ChEBI" id="CHEBI:57692"/>
    </ligand>
</feature>
<dbReference type="PANTHER" id="PTHR22912">
    <property type="entry name" value="DISULFIDE OXIDOREDUCTASE"/>
    <property type="match status" value="1"/>
</dbReference>
<dbReference type="InterPro" id="IPR001100">
    <property type="entry name" value="Pyr_nuc-diS_OxRdtase"/>
</dbReference>
<evidence type="ECO:0000256" key="8">
    <source>
        <dbReference type="ARBA" id="ARBA00023157"/>
    </source>
</evidence>
<keyword evidence="4 14" id="KW-0285">Flavoprotein</keyword>
<evidence type="ECO:0000313" key="17">
    <source>
        <dbReference type="EMBL" id="AMQ01534.1"/>
    </source>
</evidence>
<dbReference type="OrthoDB" id="9800167at2"/>
<protein>
    <recommendedName>
        <fullName evidence="3 14">Dihydrolipoyl dehydrogenase</fullName>
        <ecNumber evidence="2 14">1.8.1.4</ecNumber>
    </recommendedName>
</protein>
<evidence type="ECO:0000256" key="4">
    <source>
        <dbReference type="ARBA" id="ARBA00022630"/>
    </source>
</evidence>
<sequence>MQYDVVIIGSGPGGYVSAIRCAQLGLKTAVIEKYKTFGGTCLNVGCIPSKALLDSSEHYHNAAHTFTTHGIDLKDLTVNMPQMIARKDDVVAQNTAGITYLFKKNKIDSFEGLGSFVDKNTIKITKADGTSETITAKNVVIASGSKPTALPFLPIDKKRIITSTEALNIKEVPKTMIVIGGGVIGLELGSVYARLGTKVSVVEYLPAIIATMDAGLGKELQRVLKKSLGMEFFMGHKVTGATAKGEKVTVSALNAKGEEVNLEADYCIVAVGRTAYTEGLGLENIGIKTEERGHKIPVNAHLETAVQGVYAIGDVVTGAMLAHKAEDEGIFVAETIAGQKPHINYNLIPGVVYTWPEVASVGYTEEQLKEKGVKYKAGSFPFKASGRAKASMDTDGFVKVLADEATDEILGVHMIGPRAADMIAEAVVAMEFRASAEDIARICHAHPTYTEAMKEAAMAATANRAIHI</sequence>
<dbReference type="InterPro" id="IPR036188">
    <property type="entry name" value="FAD/NAD-bd_sf"/>
</dbReference>